<evidence type="ECO:0000313" key="1">
    <source>
        <dbReference type="EMBL" id="MBC3211552.1"/>
    </source>
</evidence>
<reference evidence="1" key="1">
    <citation type="submission" date="2020-08" db="EMBL/GenBank/DDBJ databases">
        <title>Food and environmental bacterial isolates.</title>
        <authorList>
            <person name="Richter L."/>
            <person name="Du Plessis E.M."/>
            <person name="Duvenage S."/>
            <person name="Allam M."/>
            <person name="Korsten L."/>
        </authorList>
    </citation>
    <scope>NUCLEOTIDE SEQUENCE</scope>
    <source>
        <strain evidence="1">UPMP2127</strain>
    </source>
</reference>
<accession>A0AAW3WLT1</accession>
<organism evidence="1 2">
    <name type="scientific">Serratia fonticola</name>
    <dbReference type="NCBI Taxonomy" id="47917"/>
    <lineage>
        <taxon>Bacteria</taxon>
        <taxon>Pseudomonadati</taxon>
        <taxon>Pseudomonadota</taxon>
        <taxon>Gammaproteobacteria</taxon>
        <taxon>Enterobacterales</taxon>
        <taxon>Yersiniaceae</taxon>
        <taxon>Serratia</taxon>
    </lineage>
</organism>
<proteinExistence type="predicted"/>
<evidence type="ECO:0000313" key="2">
    <source>
        <dbReference type="Proteomes" id="UP000659084"/>
    </source>
</evidence>
<gene>
    <name evidence="1" type="ORF">H8J20_05325</name>
</gene>
<dbReference type="RefSeq" id="WP_179252167.1">
    <property type="nucleotide sequence ID" value="NZ_JACBIV010000005.1"/>
</dbReference>
<name>A0AAW3WLT1_SERFO</name>
<comment type="caution">
    <text evidence="1">The sequence shown here is derived from an EMBL/GenBank/DDBJ whole genome shotgun (WGS) entry which is preliminary data.</text>
</comment>
<dbReference type="AlphaFoldDB" id="A0AAW3WLT1"/>
<dbReference type="EMBL" id="JACNYO010000004">
    <property type="protein sequence ID" value="MBC3211552.1"/>
    <property type="molecule type" value="Genomic_DNA"/>
</dbReference>
<dbReference type="Proteomes" id="UP000659084">
    <property type="component" value="Unassembled WGS sequence"/>
</dbReference>
<protein>
    <submittedName>
        <fullName evidence="1">Uncharacterized protein</fullName>
    </submittedName>
</protein>
<sequence length="52" mass="5547">MLATYLKGEGIETVLAFGPILATVVEQGNQEGVIQIDDPLSTVRRFAVTDGI</sequence>